<evidence type="ECO:0000313" key="3">
    <source>
        <dbReference type="Proteomes" id="UP000294616"/>
    </source>
</evidence>
<dbReference type="OrthoDB" id="814802at2"/>
<comment type="caution">
    <text evidence="2">The sequence shown here is derived from an EMBL/GenBank/DDBJ whole genome shotgun (WGS) entry which is preliminary data.</text>
</comment>
<accession>A0A4R1LZT9</accession>
<keyword evidence="1" id="KW-0812">Transmembrane</keyword>
<proteinExistence type="predicted"/>
<feature type="transmembrane region" description="Helical" evidence="1">
    <location>
        <begin position="20"/>
        <end position="41"/>
    </location>
</feature>
<dbReference type="AlphaFoldDB" id="A0A4R1LZT9"/>
<dbReference type="EMBL" id="SMGO01000002">
    <property type="protein sequence ID" value="TCK82769.1"/>
    <property type="molecule type" value="Genomic_DNA"/>
</dbReference>
<sequence>MGKNHSDQVKSTKTNWKRILIWTAAVTGFIILLLIIGGFILQNRLPENLKNRIRTESKGVYELKFDRMNVSLLNGSIRLNNVQLLPDTTAYFHLDSAQRASKLFKLKATSLDISGLGFLKLFFKKNIQVSSITLNRPDLIVMNMHDTVKVDSNVNKTMYEQMPSLLKDARVQVFRVNGLSYVQQEMGDTTKQSGKWSNLSFAMESVSIDSLSQKDSTAFWFCKDIQVNSRKVQFASNDGMYKYTIGEIKASVKRKALDILDFKVIPQYPEMEFSQRLGEEGDRYQLVVQRINAKEVDFKQLELSGRLHVLALDLENAELRVFHNKMMPPSGKIKTGNFPNIAIKRLKIPLVLDTMYVKNFDVYYKELSRQSEKAGTAFFTNIYGTLHNVTNDTLQWKKDPWCRTTFQTNFLGKTKLMVDINLNMEDKDGEFNYKGSLAKSDAKLYNELLVPMAMARIEEGTIQEVTFNVNANSYGSTAHVQLLYDNLKVNLLGKDGNVLKKKGFLSFLANSFIIKNSNPRKKGEAPINADISYIHDRERSFFNLMWKSIFMGMKVNLGVPEL</sequence>
<keyword evidence="3" id="KW-1185">Reference proteome</keyword>
<name>A0A4R1LZT9_9SPHI</name>
<evidence type="ECO:0008006" key="4">
    <source>
        <dbReference type="Google" id="ProtNLM"/>
    </source>
</evidence>
<dbReference type="Proteomes" id="UP000294616">
    <property type="component" value="Unassembled WGS sequence"/>
</dbReference>
<keyword evidence="1" id="KW-0472">Membrane</keyword>
<evidence type="ECO:0000313" key="2">
    <source>
        <dbReference type="EMBL" id="TCK82769.1"/>
    </source>
</evidence>
<keyword evidence="1" id="KW-1133">Transmembrane helix</keyword>
<organism evidence="2 3">
    <name type="scientific">Albibacterium bauzanense</name>
    <dbReference type="NCBI Taxonomy" id="653929"/>
    <lineage>
        <taxon>Bacteria</taxon>
        <taxon>Pseudomonadati</taxon>
        <taxon>Bacteroidota</taxon>
        <taxon>Sphingobacteriia</taxon>
        <taxon>Sphingobacteriales</taxon>
        <taxon>Sphingobacteriaceae</taxon>
        <taxon>Albibacterium</taxon>
    </lineage>
</organism>
<evidence type="ECO:0000256" key="1">
    <source>
        <dbReference type="SAM" id="Phobius"/>
    </source>
</evidence>
<reference evidence="2 3" key="1">
    <citation type="submission" date="2019-03" db="EMBL/GenBank/DDBJ databases">
        <title>Genomic Encyclopedia of Archaeal and Bacterial Type Strains, Phase II (KMG-II): from individual species to whole genera.</title>
        <authorList>
            <person name="Goeker M."/>
        </authorList>
    </citation>
    <scope>NUCLEOTIDE SEQUENCE [LARGE SCALE GENOMIC DNA]</scope>
    <source>
        <strain evidence="2 3">DSM 22554</strain>
    </source>
</reference>
<dbReference type="RefSeq" id="WP_132222881.1">
    <property type="nucleotide sequence ID" value="NZ_SMGO01000002.1"/>
</dbReference>
<protein>
    <recommendedName>
        <fullName evidence="4">AsmA-like protein</fullName>
    </recommendedName>
</protein>
<gene>
    <name evidence="2" type="ORF">C8N28_1354</name>
</gene>